<name>A0A2T4BA98_9HYPO</name>
<dbReference type="SUPFAM" id="SSF51294">
    <property type="entry name" value="Hedgehog/intein (Hint) domain"/>
    <property type="match status" value="1"/>
</dbReference>
<dbReference type="EMBL" id="KZ680213">
    <property type="protein sequence ID" value="PTB66247.1"/>
    <property type="molecule type" value="Genomic_DNA"/>
</dbReference>
<keyword evidence="2" id="KW-0472">Membrane</keyword>
<evidence type="ECO:0000256" key="2">
    <source>
        <dbReference type="SAM" id="Phobius"/>
    </source>
</evidence>
<feature type="region of interest" description="Disordered" evidence="1">
    <location>
        <begin position="708"/>
        <end position="750"/>
    </location>
</feature>
<evidence type="ECO:0000313" key="3">
    <source>
        <dbReference type="EMBL" id="PTB66247.1"/>
    </source>
</evidence>
<organism evidence="3 4">
    <name type="scientific">Trichoderma citrinoviride</name>
    <dbReference type="NCBI Taxonomy" id="58853"/>
    <lineage>
        <taxon>Eukaryota</taxon>
        <taxon>Fungi</taxon>
        <taxon>Dikarya</taxon>
        <taxon>Ascomycota</taxon>
        <taxon>Pezizomycotina</taxon>
        <taxon>Sordariomycetes</taxon>
        <taxon>Hypocreomycetidae</taxon>
        <taxon>Hypocreales</taxon>
        <taxon>Hypocreaceae</taxon>
        <taxon>Trichoderma</taxon>
    </lineage>
</organism>
<keyword evidence="2" id="KW-0812">Transmembrane</keyword>
<keyword evidence="2" id="KW-1133">Transmembrane helix</keyword>
<evidence type="ECO:0000256" key="1">
    <source>
        <dbReference type="SAM" id="MobiDB-lite"/>
    </source>
</evidence>
<feature type="transmembrane region" description="Helical" evidence="2">
    <location>
        <begin position="1564"/>
        <end position="1582"/>
    </location>
</feature>
<proteinExistence type="predicted"/>
<keyword evidence="4" id="KW-1185">Reference proteome</keyword>
<feature type="transmembrane region" description="Helical" evidence="2">
    <location>
        <begin position="1502"/>
        <end position="1523"/>
    </location>
</feature>
<feature type="transmembrane region" description="Helical" evidence="2">
    <location>
        <begin position="1318"/>
        <end position="1337"/>
    </location>
</feature>
<protein>
    <submittedName>
        <fullName evidence="3">Uncharacterized protein</fullName>
    </submittedName>
</protein>
<dbReference type="OrthoDB" id="5383572at2759"/>
<feature type="compositionally biased region" description="Polar residues" evidence="1">
    <location>
        <begin position="708"/>
        <end position="722"/>
    </location>
</feature>
<dbReference type="RefSeq" id="XP_024749567.1">
    <property type="nucleotide sequence ID" value="XM_024894187.1"/>
</dbReference>
<accession>A0A2T4BA98</accession>
<dbReference type="Gene3D" id="2.170.16.10">
    <property type="entry name" value="Hedgehog/Intein (Hint) domain"/>
    <property type="match status" value="1"/>
</dbReference>
<gene>
    <name evidence="3" type="ORF">BBK36DRAFT_1159294</name>
</gene>
<reference evidence="4" key="1">
    <citation type="submission" date="2016-07" db="EMBL/GenBank/DDBJ databases">
        <title>Multiple horizontal gene transfer events from other fungi enriched the ability of initially mycotrophic Trichoderma (Ascomycota) to feed on dead plant biomass.</title>
        <authorList>
            <consortium name="DOE Joint Genome Institute"/>
            <person name="Atanasova L."/>
            <person name="Chenthamara K."/>
            <person name="Zhang J."/>
            <person name="Grujic M."/>
            <person name="Henrissat B."/>
            <person name="Kuo A."/>
            <person name="Aerts A."/>
            <person name="Salamov A."/>
            <person name="Lipzen A."/>
            <person name="Labutti K."/>
            <person name="Barry K."/>
            <person name="Miao Y."/>
            <person name="Rahimi M.J."/>
            <person name="Shen Q."/>
            <person name="Grigoriev I.V."/>
            <person name="Kubicek C.P."/>
            <person name="Druzhinina I.S."/>
        </authorList>
    </citation>
    <scope>NUCLEOTIDE SEQUENCE [LARGE SCALE GENOMIC DNA]</scope>
    <source>
        <strain evidence="4">TUCIM 6016</strain>
    </source>
</reference>
<sequence length="1801" mass="202287">MSTIESRVEAFVSRLKAAPSFDSRHASVALGHILGYDDTLHPIQTFVSDYPGPMSNDEKERYKQDIYHRAGPNAKDRVAKLAVGTFALACNRLQDEFGFWSSVDDLLTISSVLVENLNGIQLPRLDELANDNAFFEAYKMEITAPGFAKSVQSYLRNGGSANYRTNLVFAYEYLRRKANPEVITNIRKDSEIADVVAAWLDHTPASTEADTIANVLKKIITPSGSVDTSILKDPKVFAEELFGIIQSVTAVFAPDNHLDLAALDTYELVIRSALPLNAVLPRASFGSLEEAFKPLGLDLWQAWDEQINIMKTICERQLLLKQTTNRTVDTYGGNIAYVMRHWKDTGLFKMTYNNSRATPGSENPISGCFRAGTMVWARDEQKPIESFVENDQVLTRADSGEYGICSDEKVMVPTSGNIVLFGINELEPFVTANHVFYTTTGLRAIDPIAAQHENPWLQVGALKMGHVLLRTSDGKSYERVPVGRITSASVPCESVHGLHLRSGLRSYHANGYLVHLNYPEITIASIGKLLRNMPTYQRSQLLQNIKELQPIFSKFGAGFVSDLLGKELKDPQLLDSMRPKPRDTPLPETLKFQTRDYTLSESRTGIADFPHRLPMLQLRDGVVFLDGSYCERAKVTDREIAWSRPIGDVWEHCYCRLNGEKQKFTGTALCWYDSEEIPQAVTGKLRRLRVTSTTVHLITEPEMKWEAQSLSTTESMTMQSNSKDVHLGSQAQGVSDDEPRSSSEKERTPQSNYDLLYDLVPYEEESQTPQLSKYLGLTWEIVGDSENVETQTFRIPALDDLAQKRTQILKEAGSEFSVRPYYHSEIFMDEKRNTMVMLQMDFPELLAMAADQHSSDDDTALQYENLTFKKSESDLSLPFIFSRATFTLDYKDDRIQSGILRKYNPEMRDNDGVRYRVFGGRVNRVKPEERLWVSLSVSADLKPGQTHAKVGSIFSPIQSNILDPGDLFTLTINDMEIKQEAQKIIHLAMSYHMDKDDRKTFLGQQDPPGLSDDPERPDLLPTELSTLDDHLKVWLKKTYANAFIAWNWSQRSEDDQKKAKAKFSQEDRDKLNYFWKGKGKSCLAHQPEFEELNRIATRLAIRRKVPRVTQYLNDFTKLDPDDELLQAHPEMKNMTGGEKWAQKLFYNCLTDDVADVLVNDMKVADASSINNKLNKICTLLATLAPQSKLSDDALDVRLSSAIKDRYRKRHTLNCSYIGDADKLAGNIRATVRFTIHSVLDGTANLSAEMKAEMQAHLNEIDAEANGTSVNQQTAAKTKRIVDNIAGHIVNGAKTSTTDAAWKILDYMKKEWSQPGQKFKWMATMGTIITVSASLTYLMSSWGEWKQFGTKELDWFDQSRMLTEAAQAFSGLALAAVHFKRLWNGASSINSIGREIQAIAGRNMEYVGHNAANNAAAMARARIGAPPQLGPGGLVARRHSLESQGLKALGGGQPGLAARRLSIQEKLVSFRPGELVHPEIPPMEKEVEELSEGIRKNYNKTGLAIQAFAIVLGLLMFVHSAIAVWRNRKNLDPFEYWVHVVQIIFQFISVMVDIWALFKFVPPQVTITLIIIGFIFMAILWIYQTWIKEPKPGPIQVWYEKTGAPLVNALPKAPPSMCEWSLQNGNVNVGKDSTITIVGKGRSDSTAVRERCKTIYCKFSVSPTSPKALFRFDDYFSESSDEQVNVNMNQVKISIPASLKEKAIYGVGHPETGLSEHTWMTPTVSGKEARKNRKTKEILPATYLSVGHGEEIVFTIRGLGAKKDLESKTPERYTITITETYETADGLPSEVVETELVITKQD</sequence>
<dbReference type="InterPro" id="IPR036844">
    <property type="entry name" value="Hint_dom_sf"/>
</dbReference>
<dbReference type="Proteomes" id="UP000241546">
    <property type="component" value="Unassembled WGS sequence"/>
</dbReference>
<feature type="transmembrane region" description="Helical" evidence="2">
    <location>
        <begin position="1535"/>
        <end position="1557"/>
    </location>
</feature>
<dbReference type="GeneID" id="36602305"/>
<evidence type="ECO:0000313" key="4">
    <source>
        <dbReference type="Proteomes" id="UP000241546"/>
    </source>
</evidence>
<feature type="compositionally biased region" description="Basic and acidic residues" evidence="1">
    <location>
        <begin position="737"/>
        <end position="748"/>
    </location>
</feature>
<feature type="region of interest" description="Disordered" evidence="1">
    <location>
        <begin position="999"/>
        <end position="1018"/>
    </location>
</feature>